<dbReference type="AlphaFoldDB" id="A0A1N7NCU2"/>
<sequence length="57" mass="6506">MTKAGEKDKRHNFVEIIYYENLKDILEMEGVQTAQICIVLTVSGRSNDSQCLRCVTI</sequence>
<dbReference type="STRING" id="373672.SAMN05421785_104167"/>
<dbReference type="EMBL" id="FTOV01000004">
    <property type="protein sequence ID" value="SIS96122.1"/>
    <property type="molecule type" value="Genomic_DNA"/>
</dbReference>
<accession>A0A1N7NCU2</accession>
<protein>
    <submittedName>
        <fullName evidence="1">Uncharacterized protein</fullName>
    </submittedName>
</protein>
<gene>
    <name evidence="1" type="ORF">SAMN05421785_104167</name>
</gene>
<dbReference type="Proteomes" id="UP000185781">
    <property type="component" value="Unassembled WGS sequence"/>
</dbReference>
<name>A0A1N7NCU2_9FLAO</name>
<organism evidence="1 2">
    <name type="scientific">Chryseobacterium gambrini</name>
    <dbReference type="NCBI Taxonomy" id="373672"/>
    <lineage>
        <taxon>Bacteria</taxon>
        <taxon>Pseudomonadati</taxon>
        <taxon>Bacteroidota</taxon>
        <taxon>Flavobacteriia</taxon>
        <taxon>Flavobacteriales</taxon>
        <taxon>Weeksellaceae</taxon>
        <taxon>Chryseobacterium group</taxon>
        <taxon>Chryseobacterium</taxon>
    </lineage>
</organism>
<evidence type="ECO:0000313" key="2">
    <source>
        <dbReference type="Proteomes" id="UP000185781"/>
    </source>
</evidence>
<proteinExistence type="predicted"/>
<evidence type="ECO:0000313" key="1">
    <source>
        <dbReference type="EMBL" id="SIS96122.1"/>
    </source>
</evidence>
<reference evidence="1 2" key="1">
    <citation type="submission" date="2017-01" db="EMBL/GenBank/DDBJ databases">
        <authorList>
            <person name="Mah S.A."/>
            <person name="Swanson W.J."/>
            <person name="Moy G.W."/>
            <person name="Vacquier V.D."/>
        </authorList>
    </citation>
    <scope>NUCLEOTIDE SEQUENCE [LARGE SCALE GENOMIC DNA]</scope>
    <source>
        <strain evidence="1 2">DSM 18014</strain>
    </source>
</reference>